<accession>A0A291P4T6</accession>
<gene>
    <name evidence="6" type="ORF">BEI_0947</name>
</gene>
<dbReference type="InterPro" id="IPR002804">
    <property type="entry name" value="Archease"/>
</dbReference>
<comment type="similarity">
    <text evidence="1">Belongs to the archease family.</text>
</comment>
<keyword evidence="3" id="KW-0479">Metal-binding</keyword>
<dbReference type="OrthoDB" id="9788587at2"/>
<organism evidence="6 7">
    <name type="scientific">Halomonas beimenensis</name>
    <dbReference type="NCBI Taxonomy" id="475662"/>
    <lineage>
        <taxon>Bacteria</taxon>
        <taxon>Pseudomonadati</taxon>
        <taxon>Pseudomonadota</taxon>
        <taxon>Gammaproteobacteria</taxon>
        <taxon>Oceanospirillales</taxon>
        <taxon>Halomonadaceae</taxon>
        <taxon>Halomonas</taxon>
    </lineage>
</organism>
<dbReference type="Proteomes" id="UP000219993">
    <property type="component" value="Chromosome"/>
</dbReference>
<evidence type="ECO:0000313" key="7">
    <source>
        <dbReference type="Proteomes" id="UP000219993"/>
    </source>
</evidence>
<evidence type="ECO:0000313" key="6">
    <source>
        <dbReference type="EMBL" id="ATJ81934.1"/>
    </source>
</evidence>
<keyword evidence="7" id="KW-1185">Reference proteome</keyword>
<evidence type="ECO:0000259" key="5">
    <source>
        <dbReference type="Pfam" id="PF01951"/>
    </source>
</evidence>
<dbReference type="SUPFAM" id="SSF69819">
    <property type="entry name" value="MTH1598-like"/>
    <property type="match status" value="1"/>
</dbReference>
<dbReference type="AlphaFoldDB" id="A0A291P4T6"/>
<dbReference type="InterPro" id="IPR036820">
    <property type="entry name" value="Archease_dom_sf"/>
</dbReference>
<feature type="domain" description="Archease" evidence="5">
    <location>
        <begin position="2"/>
        <end position="136"/>
    </location>
</feature>
<proteinExistence type="inferred from homology"/>
<name>A0A291P4T6_9GAMM</name>
<dbReference type="Gene3D" id="3.55.10.10">
    <property type="entry name" value="Archease domain"/>
    <property type="match status" value="1"/>
</dbReference>
<keyword evidence="2" id="KW-0819">tRNA processing</keyword>
<reference evidence="6 7" key="1">
    <citation type="journal article" date="2017" name="Sci. Rep.">
        <title>Revealing the Saline Adaptation Strategies of the Halophilic Bacterium Halomonas beimenensis through High-throughput Omics and Transposon Mutagenesis Approaches.</title>
        <authorList>
            <person name="Chen Y.H."/>
            <person name="Lin S.S."/>
            <person name="Shyu Y.T."/>
        </authorList>
    </citation>
    <scope>NUCLEOTIDE SEQUENCE [LARGE SCALE GENOMIC DNA]</scope>
    <source>
        <strain evidence="6 7">NTU-111</strain>
    </source>
</reference>
<dbReference type="KEGG" id="hbe:BEI_0947"/>
<evidence type="ECO:0000256" key="1">
    <source>
        <dbReference type="ARBA" id="ARBA00007963"/>
    </source>
</evidence>
<dbReference type="GO" id="GO:0046872">
    <property type="term" value="F:metal ion binding"/>
    <property type="evidence" value="ECO:0007669"/>
    <property type="project" value="UniProtKB-KW"/>
</dbReference>
<dbReference type="PANTHER" id="PTHR12682:SF11">
    <property type="entry name" value="PROTEIN ARCHEASE"/>
    <property type="match status" value="1"/>
</dbReference>
<protein>
    <submittedName>
        <fullName evidence="6">Archease</fullName>
    </submittedName>
</protein>
<dbReference type="EMBL" id="CP021435">
    <property type="protein sequence ID" value="ATJ81934.1"/>
    <property type="molecule type" value="Genomic_DNA"/>
</dbReference>
<dbReference type="Pfam" id="PF01951">
    <property type="entry name" value="Archease"/>
    <property type="match status" value="1"/>
</dbReference>
<dbReference type="GO" id="GO:0008033">
    <property type="term" value="P:tRNA processing"/>
    <property type="evidence" value="ECO:0007669"/>
    <property type="project" value="UniProtKB-KW"/>
</dbReference>
<evidence type="ECO:0000256" key="4">
    <source>
        <dbReference type="ARBA" id="ARBA00022837"/>
    </source>
</evidence>
<sequence>MWSHFPHGADIGIRGTGATPAEAFEQAALAMTAVITVPARVRCRKPVTVSCRAPDCELLLVDWLNALVYEMATRKMLFGRYRVELDGLSLVGTAWGEAIDIGRHRPAVEIKGATYTELAVRKVRPGRWYAQCVVDV</sequence>
<dbReference type="RefSeq" id="WP_097788437.1">
    <property type="nucleotide sequence ID" value="NZ_BAAADT010000023.1"/>
</dbReference>
<evidence type="ECO:0000256" key="2">
    <source>
        <dbReference type="ARBA" id="ARBA00022694"/>
    </source>
</evidence>
<dbReference type="InterPro" id="IPR023572">
    <property type="entry name" value="Archease_dom"/>
</dbReference>
<evidence type="ECO:0000256" key="3">
    <source>
        <dbReference type="ARBA" id="ARBA00022723"/>
    </source>
</evidence>
<dbReference type="PANTHER" id="PTHR12682">
    <property type="entry name" value="ARCHEASE"/>
    <property type="match status" value="1"/>
</dbReference>
<keyword evidence="4" id="KW-0106">Calcium</keyword>